<dbReference type="Proteomes" id="UP001218188">
    <property type="component" value="Unassembled WGS sequence"/>
</dbReference>
<gene>
    <name evidence="2" type="ORF">C8F04DRAFT_1193685</name>
</gene>
<keyword evidence="3" id="KW-1185">Reference proteome</keyword>
<dbReference type="EMBL" id="JARJCM010000192">
    <property type="protein sequence ID" value="KAJ7023229.1"/>
    <property type="molecule type" value="Genomic_DNA"/>
</dbReference>
<feature type="compositionally biased region" description="Polar residues" evidence="1">
    <location>
        <begin position="169"/>
        <end position="185"/>
    </location>
</feature>
<feature type="compositionally biased region" description="Basic residues" evidence="1">
    <location>
        <begin position="17"/>
        <end position="26"/>
    </location>
</feature>
<organism evidence="2 3">
    <name type="scientific">Mycena alexandri</name>
    <dbReference type="NCBI Taxonomy" id="1745969"/>
    <lineage>
        <taxon>Eukaryota</taxon>
        <taxon>Fungi</taxon>
        <taxon>Dikarya</taxon>
        <taxon>Basidiomycota</taxon>
        <taxon>Agaricomycotina</taxon>
        <taxon>Agaricomycetes</taxon>
        <taxon>Agaricomycetidae</taxon>
        <taxon>Agaricales</taxon>
        <taxon>Marasmiineae</taxon>
        <taxon>Mycenaceae</taxon>
        <taxon>Mycena</taxon>
    </lineage>
</organism>
<evidence type="ECO:0000313" key="2">
    <source>
        <dbReference type="EMBL" id="KAJ7023229.1"/>
    </source>
</evidence>
<sequence>MPSPSTSSRQPTSPAASRRRVPKRRPPPLTFKPSAPTEYEQKVQWEEERQRRADLCREKARIRMAMKRAALRLRPTPEQEAAAERERAYQATYREKQVPFFVSIAPTQTQANRHRENLRLWEAQRRVDVYINTYGTEAYRAYTKARRDRRRQAKAKLRAKAGYFDDTAAGTNTDKGTPSGTNTAKVTKDKKATQQAPRNVIPVSKDDSLTVVVKHAHKASLDACIHAVAQFFDLRVVPDLAALRRLHSTGAPNDVAEGTVHSMWVSKSSWSRCKYKYSYQCITVNQTSIRVDVDLPLLARAIGRKHATE</sequence>
<protein>
    <submittedName>
        <fullName evidence="2">Uncharacterized protein</fullName>
    </submittedName>
</protein>
<proteinExistence type="predicted"/>
<accession>A0AAD6WW02</accession>
<dbReference type="AlphaFoldDB" id="A0AAD6WW02"/>
<name>A0AAD6WW02_9AGAR</name>
<feature type="compositionally biased region" description="Basic and acidic residues" evidence="1">
    <location>
        <begin position="39"/>
        <end position="48"/>
    </location>
</feature>
<evidence type="ECO:0000256" key="1">
    <source>
        <dbReference type="SAM" id="MobiDB-lite"/>
    </source>
</evidence>
<feature type="compositionally biased region" description="Low complexity" evidence="1">
    <location>
        <begin position="1"/>
        <end position="16"/>
    </location>
</feature>
<evidence type="ECO:0000313" key="3">
    <source>
        <dbReference type="Proteomes" id="UP001218188"/>
    </source>
</evidence>
<reference evidence="2" key="1">
    <citation type="submission" date="2023-03" db="EMBL/GenBank/DDBJ databases">
        <title>Massive genome expansion in bonnet fungi (Mycena s.s.) driven by repeated elements and novel gene families across ecological guilds.</title>
        <authorList>
            <consortium name="Lawrence Berkeley National Laboratory"/>
            <person name="Harder C.B."/>
            <person name="Miyauchi S."/>
            <person name="Viragh M."/>
            <person name="Kuo A."/>
            <person name="Thoen E."/>
            <person name="Andreopoulos B."/>
            <person name="Lu D."/>
            <person name="Skrede I."/>
            <person name="Drula E."/>
            <person name="Henrissat B."/>
            <person name="Morin E."/>
            <person name="Kohler A."/>
            <person name="Barry K."/>
            <person name="LaButti K."/>
            <person name="Morin E."/>
            <person name="Salamov A."/>
            <person name="Lipzen A."/>
            <person name="Mereny Z."/>
            <person name="Hegedus B."/>
            <person name="Baldrian P."/>
            <person name="Stursova M."/>
            <person name="Weitz H."/>
            <person name="Taylor A."/>
            <person name="Grigoriev I.V."/>
            <person name="Nagy L.G."/>
            <person name="Martin F."/>
            <person name="Kauserud H."/>
        </authorList>
    </citation>
    <scope>NUCLEOTIDE SEQUENCE</scope>
    <source>
        <strain evidence="2">CBHHK200</strain>
    </source>
</reference>
<comment type="caution">
    <text evidence="2">The sequence shown here is derived from an EMBL/GenBank/DDBJ whole genome shotgun (WGS) entry which is preliminary data.</text>
</comment>
<feature type="region of interest" description="Disordered" evidence="1">
    <location>
        <begin position="168"/>
        <end position="197"/>
    </location>
</feature>
<feature type="region of interest" description="Disordered" evidence="1">
    <location>
        <begin position="1"/>
        <end position="48"/>
    </location>
</feature>